<dbReference type="SUPFAM" id="SSF46548">
    <property type="entry name" value="alpha-helical ferredoxin"/>
    <property type="match status" value="1"/>
</dbReference>
<dbReference type="PANTHER" id="PTHR30002">
    <property type="entry name" value="EPOXYQUEUOSINE REDUCTASE"/>
    <property type="match status" value="1"/>
</dbReference>
<name>A0A5B1CI11_9BACT</name>
<evidence type="ECO:0000256" key="3">
    <source>
        <dbReference type="ARBA" id="ARBA00022694"/>
    </source>
</evidence>
<dbReference type="Pfam" id="PF13484">
    <property type="entry name" value="Fer4_16"/>
    <property type="match status" value="1"/>
</dbReference>
<dbReference type="InterPro" id="IPR017900">
    <property type="entry name" value="4Fe4S_Fe_S_CS"/>
</dbReference>
<dbReference type="RefSeq" id="WP_068267828.1">
    <property type="nucleotide sequence ID" value="NZ_LWSK01000282.1"/>
</dbReference>
<evidence type="ECO:0000256" key="5">
    <source>
        <dbReference type="ARBA" id="ARBA00022785"/>
    </source>
</evidence>
<dbReference type="PROSITE" id="PS00198">
    <property type="entry name" value="4FE4S_FER_1"/>
    <property type="match status" value="1"/>
</dbReference>
<keyword evidence="2" id="KW-0963">Cytoplasm</keyword>
<keyword evidence="8" id="KW-0411">Iron-sulfur</keyword>
<dbReference type="InterPro" id="IPR017896">
    <property type="entry name" value="4Fe4S_Fe-S-bd"/>
</dbReference>
<dbReference type="InterPro" id="IPR016024">
    <property type="entry name" value="ARM-type_fold"/>
</dbReference>
<dbReference type="Pfam" id="PF13646">
    <property type="entry name" value="HEAT_2"/>
    <property type="match status" value="1"/>
</dbReference>
<evidence type="ECO:0000256" key="4">
    <source>
        <dbReference type="ARBA" id="ARBA00022723"/>
    </source>
</evidence>
<keyword evidence="3" id="KW-0819">tRNA processing</keyword>
<dbReference type="EMBL" id="VRLW01000001">
    <property type="protein sequence ID" value="KAA1258904.1"/>
    <property type="molecule type" value="Genomic_DNA"/>
</dbReference>
<evidence type="ECO:0000256" key="7">
    <source>
        <dbReference type="ARBA" id="ARBA00023004"/>
    </source>
</evidence>
<keyword evidence="1" id="KW-0004">4Fe-4S</keyword>
<dbReference type="PROSITE" id="PS51379">
    <property type="entry name" value="4FE4S_FER_2"/>
    <property type="match status" value="1"/>
</dbReference>
<evidence type="ECO:0000256" key="1">
    <source>
        <dbReference type="ARBA" id="ARBA00022485"/>
    </source>
</evidence>
<keyword evidence="7" id="KW-0408">Iron</keyword>
<evidence type="ECO:0000313" key="10">
    <source>
        <dbReference type="EMBL" id="KAA1258904.1"/>
    </source>
</evidence>
<dbReference type="Gene3D" id="3.30.70.20">
    <property type="match status" value="1"/>
</dbReference>
<dbReference type="Pfam" id="PF08331">
    <property type="entry name" value="QueG_DUF1730"/>
    <property type="match status" value="1"/>
</dbReference>
<evidence type="ECO:0000259" key="9">
    <source>
        <dbReference type="PROSITE" id="PS51379"/>
    </source>
</evidence>
<dbReference type="Proteomes" id="UP000322699">
    <property type="component" value="Unassembled WGS sequence"/>
</dbReference>
<dbReference type="AlphaFoldDB" id="A0A5B1CI11"/>
<dbReference type="Gene3D" id="1.25.10.10">
    <property type="entry name" value="Leucine-rich Repeat Variant"/>
    <property type="match status" value="1"/>
</dbReference>
<dbReference type="GO" id="GO:0052693">
    <property type="term" value="F:epoxyqueuosine reductase activity"/>
    <property type="evidence" value="ECO:0007669"/>
    <property type="project" value="TreeGrafter"/>
</dbReference>
<dbReference type="EC" id="1.1.-.-" evidence="10"/>
<protein>
    <submittedName>
        <fullName evidence="10">Epoxyqueuosine reductase</fullName>
        <ecNumber evidence="10">1.1.-.-</ecNumber>
    </submittedName>
</protein>
<dbReference type="InterPro" id="IPR013542">
    <property type="entry name" value="QueG_DUF1730"/>
</dbReference>
<organism evidence="10 11">
    <name type="scientific">Rubripirellula obstinata</name>
    <dbReference type="NCBI Taxonomy" id="406547"/>
    <lineage>
        <taxon>Bacteria</taxon>
        <taxon>Pseudomonadati</taxon>
        <taxon>Planctomycetota</taxon>
        <taxon>Planctomycetia</taxon>
        <taxon>Pirellulales</taxon>
        <taxon>Pirellulaceae</taxon>
        <taxon>Rubripirellula</taxon>
    </lineage>
</organism>
<keyword evidence="6 10" id="KW-0560">Oxidoreductase</keyword>
<dbReference type="PANTHER" id="PTHR30002:SF4">
    <property type="entry name" value="EPOXYQUEUOSINE REDUCTASE"/>
    <property type="match status" value="1"/>
</dbReference>
<reference evidence="10 11" key="1">
    <citation type="submission" date="2019-08" db="EMBL/GenBank/DDBJ databases">
        <title>Deep-cultivation of Planctomycetes and their phenomic and genomic characterization uncovers novel biology.</title>
        <authorList>
            <person name="Wiegand S."/>
            <person name="Jogler M."/>
            <person name="Boedeker C."/>
            <person name="Pinto D."/>
            <person name="Vollmers J."/>
            <person name="Rivas-Marin E."/>
            <person name="Kohn T."/>
            <person name="Peeters S.H."/>
            <person name="Heuer A."/>
            <person name="Rast P."/>
            <person name="Oberbeckmann S."/>
            <person name="Bunk B."/>
            <person name="Jeske O."/>
            <person name="Meyerdierks A."/>
            <person name="Storesund J.E."/>
            <person name="Kallscheuer N."/>
            <person name="Luecker S."/>
            <person name="Lage O.M."/>
            <person name="Pohl T."/>
            <person name="Merkel B.J."/>
            <person name="Hornburger P."/>
            <person name="Mueller R.-W."/>
            <person name="Bruemmer F."/>
            <person name="Labrenz M."/>
            <person name="Spormann A.M."/>
            <person name="Op Den Camp H."/>
            <person name="Overmann J."/>
            <person name="Amann R."/>
            <person name="Jetten M.S.M."/>
            <person name="Mascher T."/>
            <person name="Medema M.H."/>
            <person name="Devos D.P."/>
            <person name="Kaster A.-K."/>
            <person name="Ovreas L."/>
            <person name="Rohde M."/>
            <person name="Galperin M.Y."/>
            <person name="Jogler C."/>
        </authorList>
    </citation>
    <scope>NUCLEOTIDE SEQUENCE [LARGE SCALE GENOMIC DNA]</scope>
    <source>
        <strain evidence="10 11">LF1</strain>
    </source>
</reference>
<evidence type="ECO:0000256" key="8">
    <source>
        <dbReference type="ARBA" id="ARBA00023014"/>
    </source>
</evidence>
<dbReference type="GO" id="GO:0046872">
    <property type="term" value="F:metal ion binding"/>
    <property type="evidence" value="ECO:0007669"/>
    <property type="project" value="UniProtKB-KW"/>
</dbReference>
<dbReference type="GO" id="GO:0051539">
    <property type="term" value="F:4 iron, 4 sulfur cluster binding"/>
    <property type="evidence" value="ECO:0007669"/>
    <property type="project" value="UniProtKB-KW"/>
</dbReference>
<dbReference type="GO" id="GO:0008616">
    <property type="term" value="P:tRNA queuosine(34) biosynthetic process"/>
    <property type="evidence" value="ECO:0007669"/>
    <property type="project" value="UniProtKB-KW"/>
</dbReference>
<evidence type="ECO:0000313" key="11">
    <source>
        <dbReference type="Proteomes" id="UP000322699"/>
    </source>
</evidence>
<accession>A0A5B1CI11</accession>
<keyword evidence="4" id="KW-0479">Metal-binding</keyword>
<evidence type="ECO:0000256" key="6">
    <source>
        <dbReference type="ARBA" id="ARBA00023002"/>
    </source>
</evidence>
<dbReference type="NCBIfam" id="TIGR00276">
    <property type="entry name" value="tRNA epoxyqueuosine(34) reductase QueG"/>
    <property type="match status" value="1"/>
</dbReference>
<dbReference type="InterPro" id="IPR011989">
    <property type="entry name" value="ARM-like"/>
</dbReference>
<gene>
    <name evidence="10" type="primary">queG</name>
    <name evidence="10" type="ORF">LF1_14280</name>
</gene>
<proteinExistence type="predicted"/>
<sequence length="373" mass="41163">MDPNDAASLIREAVYQEGFDLCGIAPAVTSSGYHQLVQWIDAGYAAGMNYFAERRDAYQHPSGVLAGAKSIVVMSFPYPSESENSVSAGHGKIARYAWPGDDYHDVIHPKLKRICRLIKSSFPESNCRGVVDTAPIMEREIAELAGLGWRGKNTLLLNKKRGSYFLLACVLVDIELPADQPHPSDHCGTCTACLDACPTDAFPKPGVLDASRCISYLTIEHRDSIDVELRPKMADWFFGCDVCQEVCPWNRKPSRSPMVKANELATIDLHELFQLDDEQFRERFRKTPLWRTRRRGVLRNAAIVLGNQGSSESLSHLKIGLADEDPLVRGTSAWAIGKIGGDQASSILTTRLSIESDAEVIQEIQQASSALGR</sequence>
<comment type="caution">
    <text evidence="10">The sequence shown here is derived from an EMBL/GenBank/DDBJ whole genome shotgun (WGS) entry which is preliminary data.</text>
</comment>
<dbReference type="InterPro" id="IPR004453">
    <property type="entry name" value="QueG"/>
</dbReference>
<feature type="domain" description="4Fe-4S ferredoxin-type" evidence="9">
    <location>
        <begin position="177"/>
        <end position="207"/>
    </location>
</feature>
<evidence type="ECO:0000256" key="2">
    <source>
        <dbReference type="ARBA" id="ARBA00022490"/>
    </source>
</evidence>
<dbReference type="SUPFAM" id="SSF48371">
    <property type="entry name" value="ARM repeat"/>
    <property type="match status" value="1"/>
</dbReference>
<keyword evidence="5" id="KW-0671">Queuosine biosynthesis</keyword>
<keyword evidence="11" id="KW-1185">Reference proteome</keyword>